<dbReference type="InterPro" id="IPR011009">
    <property type="entry name" value="Kinase-like_dom_sf"/>
</dbReference>
<dbReference type="Gene3D" id="1.10.510.10">
    <property type="entry name" value="Transferase(Phosphotransferase) domain 1"/>
    <property type="match status" value="2"/>
</dbReference>
<comment type="caution">
    <text evidence="9">The sequence shown here is derived from an EMBL/GenBank/DDBJ whole genome shotgun (WGS) entry which is preliminary data.</text>
</comment>
<evidence type="ECO:0000256" key="7">
    <source>
        <dbReference type="SAM" id="SignalP"/>
    </source>
</evidence>
<evidence type="ECO:0000256" key="3">
    <source>
        <dbReference type="ARBA" id="ARBA00022679"/>
    </source>
</evidence>
<proteinExistence type="predicted"/>
<accession>A0A8J4FE08</accession>
<dbReference type="SMART" id="SM00220">
    <property type="entry name" value="S_TKc"/>
    <property type="match status" value="1"/>
</dbReference>
<feature type="signal peptide" evidence="7">
    <location>
        <begin position="1"/>
        <end position="18"/>
    </location>
</feature>
<keyword evidence="4" id="KW-0547">Nucleotide-binding</keyword>
<dbReference type="AlphaFoldDB" id="A0A8J4FE08"/>
<evidence type="ECO:0000313" key="10">
    <source>
        <dbReference type="Proteomes" id="UP000747399"/>
    </source>
</evidence>
<name>A0A8J4FE08_9CHLO</name>
<keyword evidence="2" id="KW-0723">Serine/threonine-protein kinase</keyword>
<dbReference type="GO" id="GO:0004674">
    <property type="term" value="F:protein serine/threonine kinase activity"/>
    <property type="evidence" value="ECO:0007669"/>
    <property type="project" value="UniProtKB-KW"/>
</dbReference>
<evidence type="ECO:0000256" key="1">
    <source>
        <dbReference type="ARBA" id="ARBA00012513"/>
    </source>
</evidence>
<organism evidence="9 10">
    <name type="scientific">Volvox africanus</name>
    <dbReference type="NCBI Taxonomy" id="51714"/>
    <lineage>
        <taxon>Eukaryota</taxon>
        <taxon>Viridiplantae</taxon>
        <taxon>Chlorophyta</taxon>
        <taxon>core chlorophytes</taxon>
        <taxon>Chlorophyceae</taxon>
        <taxon>CS clade</taxon>
        <taxon>Chlamydomonadales</taxon>
        <taxon>Volvocaceae</taxon>
        <taxon>Volvox</taxon>
    </lineage>
</organism>
<dbReference type="SUPFAM" id="SSF56112">
    <property type="entry name" value="Protein kinase-like (PK-like)"/>
    <property type="match status" value="1"/>
</dbReference>
<evidence type="ECO:0000256" key="6">
    <source>
        <dbReference type="ARBA" id="ARBA00022840"/>
    </source>
</evidence>
<feature type="chain" id="PRO_5035181457" description="non-specific serine/threonine protein kinase" evidence="7">
    <location>
        <begin position="19"/>
        <end position="359"/>
    </location>
</feature>
<dbReference type="EC" id="2.7.11.1" evidence="1"/>
<feature type="domain" description="Protein kinase" evidence="8">
    <location>
        <begin position="25"/>
        <end position="351"/>
    </location>
</feature>
<gene>
    <name evidence="9" type="ORF">Vafri_21448</name>
</gene>
<evidence type="ECO:0000259" key="8">
    <source>
        <dbReference type="PROSITE" id="PS50011"/>
    </source>
</evidence>
<dbReference type="GO" id="GO:0005524">
    <property type="term" value="F:ATP binding"/>
    <property type="evidence" value="ECO:0007669"/>
    <property type="project" value="UniProtKB-KW"/>
</dbReference>
<dbReference type="EMBL" id="BNCO01000111">
    <property type="protein sequence ID" value="GIL68177.1"/>
    <property type="molecule type" value="Genomic_DNA"/>
</dbReference>
<keyword evidence="6" id="KW-0067">ATP-binding</keyword>
<evidence type="ECO:0000256" key="2">
    <source>
        <dbReference type="ARBA" id="ARBA00022527"/>
    </source>
</evidence>
<protein>
    <recommendedName>
        <fullName evidence="1">non-specific serine/threonine protein kinase</fullName>
        <ecNumber evidence="1">2.7.11.1</ecNumber>
    </recommendedName>
</protein>
<dbReference type="InterPro" id="IPR000719">
    <property type="entry name" value="Prot_kinase_dom"/>
</dbReference>
<evidence type="ECO:0000313" key="9">
    <source>
        <dbReference type="EMBL" id="GIL68177.1"/>
    </source>
</evidence>
<reference evidence="9" key="1">
    <citation type="journal article" date="2021" name="Proc. Natl. Acad. Sci. U.S.A.">
        <title>Three genomes in the algal genus Volvox reveal the fate of a haploid sex-determining region after a transition to homothallism.</title>
        <authorList>
            <person name="Yamamoto K."/>
            <person name="Hamaji T."/>
            <person name="Kawai-Toyooka H."/>
            <person name="Matsuzaki R."/>
            <person name="Takahashi F."/>
            <person name="Nishimura Y."/>
            <person name="Kawachi M."/>
            <person name="Noguchi H."/>
            <person name="Minakuchi Y."/>
            <person name="Umen J.G."/>
            <person name="Toyoda A."/>
            <person name="Nozaki H."/>
        </authorList>
    </citation>
    <scope>NUCLEOTIDE SEQUENCE</scope>
    <source>
        <strain evidence="9">NIES-3780</strain>
    </source>
</reference>
<keyword evidence="5" id="KW-0418">Kinase</keyword>
<sequence>MFPWCFTILAFAPDLGNALKRVQSLMFGEEIGQGSICRVYQATCPSSNEQFAVKRISLPKSVCKRAEVLQRAAREAAAARALSDLVPHPDEIVRHFACVYDEGEDTIDLVMELCRGPCLAQLRNQTCSGCLPESRVRNMAAAVARALGHLHGIGLLCIDLKAENVVLDPTEQDPDRVRLVDFDLCRDIPGHHCRCGDEAAATTTTVALVDPTASYNTSNTNIVVPAGGDDHDKALTRDDNNERLWGTAEYLAFEVLQDGVAAYSTASDWWSLGILSYELLYGKAPWSGPSVDVIFHRMTNHRLLFPGPSQGGPQQVSVIMQQLIQGLLRHLPDMRLGSRGGAREVLAQPALSFQKSPGM</sequence>
<keyword evidence="10" id="KW-1185">Reference proteome</keyword>
<evidence type="ECO:0000256" key="4">
    <source>
        <dbReference type="ARBA" id="ARBA00022741"/>
    </source>
</evidence>
<dbReference type="PANTHER" id="PTHR45637">
    <property type="entry name" value="FLIPPASE KINASE 1-RELATED"/>
    <property type="match status" value="1"/>
</dbReference>
<dbReference type="Proteomes" id="UP000747399">
    <property type="component" value="Unassembled WGS sequence"/>
</dbReference>
<dbReference type="PROSITE" id="PS50011">
    <property type="entry name" value="PROTEIN_KINASE_DOM"/>
    <property type="match status" value="1"/>
</dbReference>
<evidence type="ECO:0000256" key="5">
    <source>
        <dbReference type="ARBA" id="ARBA00022777"/>
    </source>
</evidence>
<dbReference type="Pfam" id="PF00069">
    <property type="entry name" value="Pkinase"/>
    <property type="match status" value="2"/>
</dbReference>
<keyword evidence="7" id="KW-0732">Signal</keyword>
<keyword evidence="3" id="KW-0808">Transferase</keyword>